<proteinExistence type="predicted"/>
<dbReference type="AlphaFoldDB" id="A0A0A9GWM4"/>
<reference evidence="1" key="2">
    <citation type="journal article" date="2015" name="Data Brief">
        <title>Shoot transcriptome of the giant reed, Arundo donax.</title>
        <authorList>
            <person name="Barrero R.A."/>
            <person name="Guerrero F.D."/>
            <person name="Moolhuijzen P."/>
            <person name="Goolsby J.A."/>
            <person name="Tidwell J."/>
            <person name="Bellgard S.E."/>
            <person name="Bellgard M.I."/>
        </authorList>
    </citation>
    <scope>NUCLEOTIDE SEQUENCE</scope>
    <source>
        <tissue evidence="1">Shoot tissue taken approximately 20 cm above the soil surface</tissue>
    </source>
</reference>
<protein>
    <submittedName>
        <fullName evidence="1">Uncharacterized protein</fullName>
    </submittedName>
</protein>
<sequence>MSCWMPPSVRSSGTLALPSLLIMAASHTPLHWPARWAT</sequence>
<dbReference type="EMBL" id="GBRH01169947">
    <property type="protein sequence ID" value="JAE27949.1"/>
    <property type="molecule type" value="Transcribed_RNA"/>
</dbReference>
<evidence type="ECO:0000313" key="1">
    <source>
        <dbReference type="EMBL" id="JAE27949.1"/>
    </source>
</evidence>
<accession>A0A0A9GWM4</accession>
<name>A0A0A9GWM4_ARUDO</name>
<reference evidence="1" key="1">
    <citation type="submission" date="2014-09" db="EMBL/GenBank/DDBJ databases">
        <authorList>
            <person name="Magalhaes I.L.F."/>
            <person name="Oliveira U."/>
            <person name="Santos F.R."/>
            <person name="Vidigal T.H.D.A."/>
            <person name="Brescovit A.D."/>
            <person name="Santos A.J."/>
        </authorList>
    </citation>
    <scope>NUCLEOTIDE SEQUENCE</scope>
    <source>
        <tissue evidence="1">Shoot tissue taken approximately 20 cm above the soil surface</tissue>
    </source>
</reference>
<organism evidence="1">
    <name type="scientific">Arundo donax</name>
    <name type="common">Giant reed</name>
    <name type="synonym">Donax arundinaceus</name>
    <dbReference type="NCBI Taxonomy" id="35708"/>
    <lineage>
        <taxon>Eukaryota</taxon>
        <taxon>Viridiplantae</taxon>
        <taxon>Streptophyta</taxon>
        <taxon>Embryophyta</taxon>
        <taxon>Tracheophyta</taxon>
        <taxon>Spermatophyta</taxon>
        <taxon>Magnoliopsida</taxon>
        <taxon>Liliopsida</taxon>
        <taxon>Poales</taxon>
        <taxon>Poaceae</taxon>
        <taxon>PACMAD clade</taxon>
        <taxon>Arundinoideae</taxon>
        <taxon>Arundineae</taxon>
        <taxon>Arundo</taxon>
    </lineage>
</organism>